<feature type="transmembrane region" description="Helical" evidence="2">
    <location>
        <begin position="30"/>
        <end position="46"/>
    </location>
</feature>
<evidence type="ECO:0000256" key="2">
    <source>
        <dbReference type="SAM" id="Phobius"/>
    </source>
</evidence>
<dbReference type="Proteomes" id="UP000248857">
    <property type="component" value="Unassembled WGS sequence"/>
</dbReference>
<evidence type="ECO:0000313" key="4">
    <source>
        <dbReference type="Proteomes" id="UP000248857"/>
    </source>
</evidence>
<keyword evidence="4" id="KW-1185">Reference proteome</keyword>
<feature type="coiled-coil region" evidence="1">
    <location>
        <begin position="69"/>
        <end position="103"/>
    </location>
</feature>
<reference evidence="3 4" key="1">
    <citation type="journal article" date="2018" name="Sci. Rep.">
        <title>A novel species of the marine cyanobacterium Acaryochloris with a unique pigment content and lifestyle.</title>
        <authorList>
            <person name="Partensky F."/>
            <person name="Six C."/>
            <person name="Ratin M."/>
            <person name="Garczarek L."/>
            <person name="Vaulot D."/>
            <person name="Probert I."/>
            <person name="Calteau A."/>
            <person name="Gourvil P."/>
            <person name="Marie D."/>
            <person name="Grebert T."/>
            <person name="Bouchier C."/>
            <person name="Le Panse S."/>
            <person name="Gachenot M."/>
            <person name="Rodriguez F."/>
            <person name="Garrido J.L."/>
        </authorList>
    </citation>
    <scope>NUCLEOTIDE SEQUENCE [LARGE SCALE GENOMIC DNA]</scope>
    <source>
        <strain evidence="3 4">RCC1774</strain>
    </source>
</reference>
<dbReference type="AlphaFoldDB" id="A0A2W1JEL4"/>
<dbReference type="EMBL" id="PQWO01000053">
    <property type="protein sequence ID" value="PZD70185.1"/>
    <property type="molecule type" value="Genomic_DNA"/>
</dbReference>
<dbReference type="OrthoDB" id="572739at2"/>
<accession>A0A2W1JEL4</accession>
<keyword evidence="2" id="KW-1133">Transmembrane helix</keyword>
<evidence type="ECO:0000313" key="3">
    <source>
        <dbReference type="EMBL" id="PZD70185.1"/>
    </source>
</evidence>
<name>A0A2W1JEL4_9CYAN</name>
<organism evidence="3 4">
    <name type="scientific">Acaryochloris thomasi RCC1774</name>
    <dbReference type="NCBI Taxonomy" id="1764569"/>
    <lineage>
        <taxon>Bacteria</taxon>
        <taxon>Bacillati</taxon>
        <taxon>Cyanobacteriota</taxon>
        <taxon>Cyanophyceae</taxon>
        <taxon>Acaryochloridales</taxon>
        <taxon>Acaryochloridaceae</taxon>
        <taxon>Acaryochloris</taxon>
        <taxon>Acaryochloris thomasi</taxon>
    </lineage>
</organism>
<sequence>MTSPLNESTNSAVKEKIEIGKNLFSLLRDASLFSLFILLLIAPTILNERLIKAGFEEGTVAGFKWKKQLSKTDNDLVQAAQQIDALNKRVNESNKIIAALEQSESGSQTVNAADAQKQIKKNEVSSTTADTVNSRIQTTLENNTPILNPEIDTSKTSSLVNIVNTYKIAIYYNQEKSEQKEEAFEIKKSLEQAGVKSSIQVKPQKDSASSNQIRYFNDTEREVAYALQNILGESYTKEIFNLQTVYTPSPNFISIFLAS</sequence>
<keyword evidence="2" id="KW-0812">Transmembrane</keyword>
<evidence type="ECO:0000256" key="1">
    <source>
        <dbReference type="SAM" id="Coils"/>
    </source>
</evidence>
<proteinExistence type="predicted"/>
<gene>
    <name evidence="3" type="ORF">C1752_17114</name>
</gene>
<protein>
    <submittedName>
        <fullName evidence="3">Uncharacterized protein</fullName>
    </submittedName>
</protein>
<dbReference type="RefSeq" id="WP_110989266.1">
    <property type="nucleotide sequence ID" value="NZ_CAWNWM010000053.1"/>
</dbReference>
<keyword evidence="2" id="KW-0472">Membrane</keyword>
<comment type="caution">
    <text evidence="3">The sequence shown here is derived from an EMBL/GenBank/DDBJ whole genome shotgun (WGS) entry which is preliminary data.</text>
</comment>
<keyword evidence="1" id="KW-0175">Coiled coil</keyword>